<dbReference type="Proteomes" id="UP000807469">
    <property type="component" value="Unassembled WGS sequence"/>
</dbReference>
<keyword evidence="2" id="KW-1185">Reference proteome</keyword>
<dbReference type="AlphaFoldDB" id="A0A9P5YVM5"/>
<protein>
    <submittedName>
        <fullName evidence="1">Uncharacterized protein</fullName>
    </submittedName>
</protein>
<organism evidence="1 2">
    <name type="scientific">Pholiota conissans</name>
    <dbReference type="NCBI Taxonomy" id="109636"/>
    <lineage>
        <taxon>Eukaryota</taxon>
        <taxon>Fungi</taxon>
        <taxon>Dikarya</taxon>
        <taxon>Basidiomycota</taxon>
        <taxon>Agaricomycotina</taxon>
        <taxon>Agaricomycetes</taxon>
        <taxon>Agaricomycetidae</taxon>
        <taxon>Agaricales</taxon>
        <taxon>Agaricineae</taxon>
        <taxon>Strophariaceae</taxon>
        <taxon>Pholiota</taxon>
    </lineage>
</organism>
<evidence type="ECO:0000313" key="1">
    <source>
        <dbReference type="EMBL" id="KAF9474721.1"/>
    </source>
</evidence>
<gene>
    <name evidence="1" type="ORF">BDN70DRAFT_884517</name>
</gene>
<evidence type="ECO:0000313" key="2">
    <source>
        <dbReference type="Proteomes" id="UP000807469"/>
    </source>
</evidence>
<comment type="caution">
    <text evidence="1">The sequence shown here is derived from an EMBL/GenBank/DDBJ whole genome shotgun (WGS) entry which is preliminary data.</text>
</comment>
<accession>A0A9P5YVM5</accession>
<reference evidence="1" key="1">
    <citation type="submission" date="2020-11" db="EMBL/GenBank/DDBJ databases">
        <authorList>
            <consortium name="DOE Joint Genome Institute"/>
            <person name="Ahrendt S."/>
            <person name="Riley R."/>
            <person name="Andreopoulos W."/>
            <person name="Labutti K."/>
            <person name="Pangilinan J."/>
            <person name="Ruiz-Duenas F.J."/>
            <person name="Barrasa J.M."/>
            <person name="Sanchez-Garcia M."/>
            <person name="Camarero S."/>
            <person name="Miyauchi S."/>
            <person name="Serrano A."/>
            <person name="Linde D."/>
            <person name="Babiker R."/>
            <person name="Drula E."/>
            <person name="Ayuso-Fernandez I."/>
            <person name="Pacheco R."/>
            <person name="Padilla G."/>
            <person name="Ferreira P."/>
            <person name="Barriuso J."/>
            <person name="Kellner H."/>
            <person name="Castanera R."/>
            <person name="Alfaro M."/>
            <person name="Ramirez L."/>
            <person name="Pisabarro A.G."/>
            <person name="Kuo A."/>
            <person name="Tritt A."/>
            <person name="Lipzen A."/>
            <person name="He G."/>
            <person name="Yan M."/>
            <person name="Ng V."/>
            <person name="Cullen D."/>
            <person name="Martin F."/>
            <person name="Rosso M.-N."/>
            <person name="Henrissat B."/>
            <person name="Hibbett D."/>
            <person name="Martinez A.T."/>
            <person name="Grigoriev I.V."/>
        </authorList>
    </citation>
    <scope>NUCLEOTIDE SEQUENCE</scope>
    <source>
        <strain evidence="1">CIRM-BRFM 674</strain>
    </source>
</reference>
<sequence length="157" mass="17816">MDNVISPLDVFFQLQIDSDHAHRCLYTLGVLCAPHTPLRRISNRPYLSNPRFSTHYSHAPSVLPRQRSYSLPVSVHSSYLISPRLVSSRPLRRLPLSLSPYPRYTSGPGNRPTPHLTYPISGGLVIDVDIDVRNEFVYPLSLSTHQQQQHSSIGYTR</sequence>
<proteinExistence type="predicted"/>
<name>A0A9P5YVM5_9AGAR</name>
<dbReference type="EMBL" id="MU155365">
    <property type="protein sequence ID" value="KAF9474721.1"/>
    <property type="molecule type" value="Genomic_DNA"/>
</dbReference>